<keyword evidence="1" id="KW-0472">Membrane</keyword>
<feature type="signal peptide" evidence="2">
    <location>
        <begin position="1"/>
        <end position="20"/>
    </location>
</feature>
<dbReference type="EMBL" id="CM017613">
    <property type="protein sequence ID" value="TYI32207.1"/>
    <property type="molecule type" value="Genomic_DNA"/>
</dbReference>
<dbReference type="AlphaFoldDB" id="A0A5D2QUD2"/>
<keyword evidence="2" id="KW-0732">Signal</keyword>
<evidence type="ECO:0000313" key="3">
    <source>
        <dbReference type="EMBL" id="TYI32207.1"/>
    </source>
</evidence>
<reference evidence="3 4" key="1">
    <citation type="submission" date="2019-07" db="EMBL/GenBank/DDBJ databases">
        <title>WGS assembly of Gossypium tomentosum.</title>
        <authorList>
            <person name="Chen Z.J."/>
            <person name="Sreedasyam A."/>
            <person name="Ando A."/>
            <person name="Song Q."/>
            <person name="De L."/>
            <person name="Hulse-Kemp A."/>
            <person name="Ding M."/>
            <person name="Ye W."/>
            <person name="Kirkbride R."/>
            <person name="Jenkins J."/>
            <person name="Plott C."/>
            <person name="Lovell J."/>
            <person name="Lin Y.-M."/>
            <person name="Vaughn R."/>
            <person name="Liu B."/>
            <person name="Li W."/>
            <person name="Simpson S."/>
            <person name="Scheffler B."/>
            <person name="Saski C."/>
            <person name="Grover C."/>
            <person name="Hu G."/>
            <person name="Conover J."/>
            <person name="Carlson J."/>
            <person name="Shu S."/>
            <person name="Boston L."/>
            <person name="Williams M."/>
            <person name="Peterson D."/>
            <person name="Mcgee K."/>
            <person name="Jones D."/>
            <person name="Wendel J."/>
            <person name="Stelly D."/>
            <person name="Grimwood J."/>
            <person name="Schmutz J."/>
        </authorList>
    </citation>
    <scope>NUCLEOTIDE SEQUENCE [LARGE SCALE GENOMIC DNA]</scope>
    <source>
        <strain evidence="3">7179.01</strain>
    </source>
</reference>
<keyword evidence="1" id="KW-0812">Transmembrane</keyword>
<gene>
    <name evidence="3" type="ORF">ES332_A04G043500v1</name>
</gene>
<evidence type="ECO:0008006" key="5">
    <source>
        <dbReference type="Google" id="ProtNLM"/>
    </source>
</evidence>
<evidence type="ECO:0000256" key="1">
    <source>
        <dbReference type="SAM" id="Phobius"/>
    </source>
</evidence>
<feature type="transmembrane region" description="Helical" evidence="1">
    <location>
        <begin position="85"/>
        <end position="106"/>
    </location>
</feature>
<evidence type="ECO:0000256" key="2">
    <source>
        <dbReference type="SAM" id="SignalP"/>
    </source>
</evidence>
<accession>A0A5D2QUD2</accession>
<keyword evidence="1" id="KW-1133">Transmembrane helix</keyword>
<proteinExistence type="predicted"/>
<sequence>MALRWCLFYSLVSFPAPWSANFGLAILSTFDADEDGGFQWLACEGKSLFLHFIYSRIIKNNTRQRISKRNGTPANLNQKKKPSNLGGLFFVFNMQIVSIFIAFVNVCNRLQG</sequence>
<dbReference type="Proteomes" id="UP000322667">
    <property type="component" value="Chromosome A04"/>
</dbReference>
<organism evidence="3 4">
    <name type="scientific">Gossypium tomentosum</name>
    <name type="common">Hawaiian cotton</name>
    <name type="synonym">Gossypium sandvicense</name>
    <dbReference type="NCBI Taxonomy" id="34277"/>
    <lineage>
        <taxon>Eukaryota</taxon>
        <taxon>Viridiplantae</taxon>
        <taxon>Streptophyta</taxon>
        <taxon>Embryophyta</taxon>
        <taxon>Tracheophyta</taxon>
        <taxon>Spermatophyta</taxon>
        <taxon>Magnoliopsida</taxon>
        <taxon>eudicotyledons</taxon>
        <taxon>Gunneridae</taxon>
        <taxon>Pentapetalae</taxon>
        <taxon>rosids</taxon>
        <taxon>malvids</taxon>
        <taxon>Malvales</taxon>
        <taxon>Malvaceae</taxon>
        <taxon>Malvoideae</taxon>
        <taxon>Gossypium</taxon>
    </lineage>
</organism>
<protein>
    <recommendedName>
        <fullName evidence="5">Secreted protein</fullName>
    </recommendedName>
</protein>
<feature type="chain" id="PRO_5022782803" description="Secreted protein" evidence="2">
    <location>
        <begin position="21"/>
        <end position="112"/>
    </location>
</feature>
<keyword evidence="4" id="KW-1185">Reference proteome</keyword>
<name>A0A5D2QUD2_GOSTO</name>
<evidence type="ECO:0000313" key="4">
    <source>
        <dbReference type="Proteomes" id="UP000322667"/>
    </source>
</evidence>